<dbReference type="PROSITE" id="PS00143">
    <property type="entry name" value="INSULINASE"/>
    <property type="match status" value="1"/>
</dbReference>
<evidence type="ECO:0000256" key="2">
    <source>
        <dbReference type="ARBA" id="ARBA00007261"/>
    </source>
</evidence>
<dbReference type="OrthoDB" id="277191at2759"/>
<evidence type="ECO:0000313" key="8">
    <source>
        <dbReference type="EMBL" id="CAD5229559.1"/>
    </source>
</evidence>
<dbReference type="Pfam" id="PF00675">
    <property type="entry name" value="Peptidase_M16"/>
    <property type="match status" value="1"/>
</dbReference>
<dbReference type="Proteomes" id="UP000614601">
    <property type="component" value="Unassembled WGS sequence"/>
</dbReference>
<comment type="function">
    <text evidence="1">Substrate recognition and binding subunit of the essential mitochondrial processing protease (MPP), which cleaves the mitochondrial sequence off newly imported precursors proteins.</text>
</comment>
<dbReference type="PANTHER" id="PTHR11851:SF49">
    <property type="entry name" value="MITOCHONDRIAL-PROCESSING PEPTIDASE SUBUNIT ALPHA"/>
    <property type="match status" value="1"/>
</dbReference>
<dbReference type="AlphaFoldDB" id="A0A811LQ74"/>
<dbReference type="EMBL" id="CAJFDH010000006">
    <property type="protein sequence ID" value="CAD5229559.1"/>
    <property type="molecule type" value="Genomic_DNA"/>
</dbReference>
<protein>
    <recommendedName>
        <fullName evidence="3">Alpha-MPP</fullName>
    </recommendedName>
    <alternativeName>
        <fullName evidence="4">Inactive zinc metalloprotease alpha</fullName>
    </alternativeName>
</protein>
<comment type="similarity">
    <text evidence="2 5">Belongs to the peptidase M16 family.</text>
</comment>
<proteinExistence type="inferred from homology"/>
<organism evidence="8 9">
    <name type="scientific">Bursaphelenchus okinawaensis</name>
    <dbReference type="NCBI Taxonomy" id="465554"/>
    <lineage>
        <taxon>Eukaryota</taxon>
        <taxon>Metazoa</taxon>
        <taxon>Ecdysozoa</taxon>
        <taxon>Nematoda</taxon>
        <taxon>Chromadorea</taxon>
        <taxon>Rhabditida</taxon>
        <taxon>Tylenchina</taxon>
        <taxon>Tylenchomorpha</taxon>
        <taxon>Aphelenchoidea</taxon>
        <taxon>Aphelenchoididae</taxon>
        <taxon>Bursaphelenchus</taxon>
    </lineage>
</organism>
<evidence type="ECO:0000256" key="1">
    <source>
        <dbReference type="ARBA" id="ARBA00002123"/>
    </source>
</evidence>
<dbReference type="GO" id="GO:0046872">
    <property type="term" value="F:metal ion binding"/>
    <property type="evidence" value="ECO:0007669"/>
    <property type="project" value="InterPro"/>
</dbReference>
<dbReference type="GO" id="GO:0006627">
    <property type="term" value="P:protein processing involved in protein targeting to mitochondrion"/>
    <property type="evidence" value="ECO:0007669"/>
    <property type="project" value="TreeGrafter"/>
</dbReference>
<keyword evidence="9" id="KW-1185">Reference proteome</keyword>
<dbReference type="InterPro" id="IPR011765">
    <property type="entry name" value="Pept_M16_N"/>
</dbReference>
<feature type="domain" description="Peptidase M16 N-terminal" evidence="6">
    <location>
        <begin position="68"/>
        <end position="215"/>
    </location>
</feature>
<dbReference type="EMBL" id="CAJFCW020000006">
    <property type="protein sequence ID" value="CAG9126976.1"/>
    <property type="molecule type" value="Genomic_DNA"/>
</dbReference>
<gene>
    <name evidence="8" type="ORF">BOKJ2_LOCUS13618</name>
</gene>
<dbReference type="GO" id="GO:0005739">
    <property type="term" value="C:mitochondrion"/>
    <property type="evidence" value="ECO:0007669"/>
    <property type="project" value="TreeGrafter"/>
</dbReference>
<dbReference type="Proteomes" id="UP000783686">
    <property type="component" value="Unassembled WGS sequence"/>
</dbReference>
<evidence type="ECO:0000313" key="9">
    <source>
        <dbReference type="Proteomes" id="UP000614601"/>
    </source>
</evidence>
<dbReference type="Pfam" id="PF05193">
    <property type="entry name" value="Peptidase_M16_C"/>
    <property type="match status" value="1"/>
</dbReference>
<dbReference type="InterPro" id="IPR001431">
    <property type="entry name" value="Pept_M16_Zn_BS"/>
</dbReference>
<evidence type="ECO:0000256" key="4">
    <source>
        <dbReference type="ARBA" id="ARBA00032315"/>
    </source>
</evidence>
<evidence type="ECO:0000259" key="7">
    <source>
        <dbReference type="Pfam" id="PF05193"/>
    </source>
</evidence>
<evidence type="ECO:0000256" key="5">
    <source>
        <dbReference type="RuleBase" id="RU004447"/>
    </source>
</evidence>
<evidence type="ECO:0000256" key="3">
    <source>
        <dbReference type="ARBA" id="ARBA00030006"/>
    </source>
</evidence>
<comment type="caution">
    <text evidence="8">The sequence shown here is derived from an EMBL/GenBank/DDBJ whole genome shotgun (WGS) entry which is preliminary data.</text>
</comment>
<dbReference type="InterPro" id="IPR011249">
    <property type="entry name" value="Metalloenz_LuxS/M16"/>
</dbReference>
<dbReference type="InterPro" id="IPR007863">
    <property type="entry name" value="Peptidase_M16_C"/>
</dbReference>
<name>A0A811LQ74_9BILA</name>
<reference evidence="8" key="1">
    <citation type="submission" date="2020-09" db="EMBL/GenBank/DDBJ databases">
        <authorList>
            <person name="Kikuchi T."/>
        </authorList>
    </citation>
    <scope>NUCLEOTIDE SEQUENCE</scope>
    <source>
        <strain evidence="8">SH1</strain>
    </source>
</reference>
<dbReference type="InterPro" id="IPR050361">
    <property type="entry name" value="MPP/UQCRC_Complex"/>
</dbReference>
<dbReference type="PANTHER" id="PTHR11851">
    <property type="entry name" value="METALLOPROTEASE"/>
    <property type="match status" value="1"/>
</dbReference>
<dbReference type="GO" id="GO:0004222">
    <property type="term" value="F:metalloendopeptidase activity"/>
    <property type="evidence" value="ECO:0007669"/>
    <property type="project" value="InterPro"/>
</dbReference>
<dbReference type="Gene3D" id="3.30.830.10">
    <property type="entry name" value="Metalloenzyme, LuxS/M16 peptidase-like"/>
    <property type="match status" value="2"/>
</dbReference>
<evidence type="ECO:0000259" key="6">
    <source>
        <dbReference type="Pfam" id="PF00675"/>
    </source>
</evidence>
<dbReference type="SUPFAM" id="SSF63411">
    <property type="entry name" value="LuxS/MPP-like metallohydrolase"/>
    <property type="match status" value="2"/>
</dbReference>
<accession>A0A811LQ74</accession>
<feature type="domain" description="Peptidase M16 C-terminal" evidence="7">
    <location>
        <begin position="222"/>
        <end position="427"/>
    </location>
</feature>
<sequence>MLKAKHLPILLLRTNVKSCKRFTSSKVDYNTISLSEPLPGFEKVTYSKENTVKLFDTKITQLQNGLTIATEEATGEYCTVGVAVNAGSRYQTYYPWGVSHFVEKLGFGSSQNYPDRAETFNILDSCGAIIDCQSTKDTTIYAASCLRETASKMTKIIADTVMRPIVDPLEVNETAYVVKFEREAFLRKPEPEEMLIDWVHCAGFKSNTLGIPKYCEKENPGITREDVLSYMSQYYSPDRMVLAGVGVDHDLLVALGKKYFNTDSTTWAQFPELVHKDLPSIDHSQAQFTGGIFQWEKDLSKIGLGIADFPNLAHMMFGFESVATSHSDFVAFCVLQSLLGGGGSFSAGGPGKGMFSRLYADVMFRYHWLYNVTSFNFSYMDSGIFAVRASAPPDKLTETCGVILNEFFRLAHTDVVEAELDRAKIQLKSQLMMNLELRPVMFEDMVRQVLNHGERKNPHVYLEEIDKVTAKDIRRVSERMLASKPAIVAYGDLKKLPSYEKIDRTVAKRSLSLLQ</sequence>